<feature type="domain" description="Helix-turn-helix" evidence="2">
    <location>
        <begin position="289"/>
        <end position="347"/>
    </location>
</feature>
<proteinExistence type="predicted"/>
<feature type="non-terminal residue" evidence="3">
    <location>
        <position position="1"/>
    </location>
</feature>
<sequence length="444" mass="51444">MDQRICIKFCVKNKIKCADAFRMLTVAYGETTLDRSNVYRWYKMFSEGREDVNDEERYLKHLTVLDIFKKSHRIVSRKITKFVTRRTIEDSIELQNIANDFLKTVKPLIEQFGSEIVFNSDQSGFQLEIHSGRSLCNEGVKKIECVVQSISSTAHSYTIQPIISCNGNLLSPLSIVLKETNLEKDYFLNIDSKILLKRFSDILLLLESNINLHEQNNIIKLQSLIYNQLSSSRYHNLFKYSWFKSDYTNGGPELISDDTRLRKLASIVSVSESTMRRIAEEDFRYKSGYLSFYSNHSPYHKIGTIYSLVDGTILLSNSTFYNKNIKFIIDNLKDNSYPLGMIFYYINKRIKSLACKKSDGKITKSINKSKNMIGCRCLKLNKFIKVHKDKNQHDKNNNVIYKMNCNNCDASYVGQTKRNGLNLIKGTKLLDNSYFNILDDVLEL</sequence>
<dbReference type="Pfam" id="PF26215">
    <property type="entry name" value="HTH_animal"/>
    <property type="match status" value="1"/>
</dbReference>
<evidence type="ECO:0000259" key="1">
    <source>
        <dbReference type="Pfam" id="PF17906"/>
    </source>
</evidence>
<evidence type="ECO:0000259" key="2">
    <source>
        <dbReference type="Pfam" id="PF26215"/>
    </source>
</evidence>
<dbReference type="EMBL" id="JAANHZ010000467">
    <property type="protein sequence ID" value="KAG5310829.1"/>
    <property type="molecule type" value="Genomic_DNA"/>
</dbReference>
<evidence type="ECO:0000313" key="3">
    <source>
        <dbReference type="EMBL" id="KAG5310829.1"/>
    </source>
</evidence>
<dbReference type="InterPro" id="IPR058912">
    <property type="entry name" value="HTH_animal"/>
</dbReference>
<feature type="non-terminal residue" evidence="3">
    <location>
        <position position="444"/>
    </location>
</feature>
<organism evidence="3 4">
    <name type="scientific">Acromyrmex insinuator</name>
    <dbReference type="NCBI Taxonomy" id="230686"/>
    <lineage>
        <taxon>Eukaryota</taxon>
        <taxon>Metazoa</taxon>
        <taxon>Ecdysozoa</taxon>
        <taxon>Arthropoda</taxon>
        <taxon>Hexapoda</taxon>
        <taxon>Insecta</taxon>
        <taxon>Pterygota</taxon>
        <taxon>Neoptera</taxon>
        <taxon>Endopterygota</taxon>
        <taxon>Hymenoptera</taxon>
        <taxon>Apocrita</taxon>
        <taxon>Aculeata</taxon>
        <taxon>Formicoidea</taxon>
        <taxon>Formicidae</taxon>
        <taxon>Myrmicinae</taxon>
        <taxon>Acromyrmex</taxon>
    </lineage>
</organism>
<protein>
    <submittedName>
        <fullName evidence="3">GVQW3 protein</fullName>
    </submittedName>
</protein>
<keyword evidence="4" id="KW-1185">Reference proteome</keyword>
<dbReference type="Pfam" id="PF17906">
    <property type="entry name" value="HTH_48"/>
    <property type="match status" value="1"/>
</dbReference>
<reference evidence="3" key="1">
    <citation type="submission" date="2020-02" db="EMBL/GenBank/DDBJ databases">
        <title>Relaxed selection underlies rapid genomic changes in the transitions from sociality to social parasitism in ants.</title>
        <authorList>
            <person name="Bi X."/>
        </authorList>
    </citation>
    <scope>NUCLEOTIDE SEQUENCE</scope>
    <source>
        <strain evidence="3">BGI-DK2013a</strain>
        <tissue evidence="3">Whole body</tissue>
    </source>
</reference>
<dbReference type="Proteomes" id="UP000667349">
    <property type="component" value="Unassembled WGS sequence"/>
</dbReference>
<evidence type="ECO:0000313" key="4">
    <source>
        <dbReference type="Proteomes" id="UP000667349"/>
    </source>
</evidence>
<dbReference type="InterPro" id="IPR041426">
    <property type="entry name" value="Mos1_HTH"/>
</dbReference>
<dbReference type="AlphaFoldDB" id="A0A836EEI5"/>
<gene>
    <name evidence="3" type="primary">Gvqw3_21</name>
    <name evidence="3" type="ORF">G6Z75_0001229</name>
</gene>
<accession>A0A836EEI5</accession>
<name>A0A836EEI5_9HYME</name>
<comment type="caution">
    <text evidence="3">The sequence shown here is derived from an EMBL/GenBank/DDBJ whole genome shotgun (WGS) entry which is preliminary data.</text>
</comment>
<dbReference type="Gene3D" id="1.10.10.1450">
    <property type="match status" value="1"/>
</dbReference>
<feature type="domain" description="Mos1 transposase HTH" evidence="1">
    <location>
        <begin position="4"/>
        <end position="48"/>
    </location>
</feature>